<evidence type="ECO:0000256" key="7">
    <source>
        <dbReference type="ARBA" id="ARBA00022827"/>
    </source>
</evidence>
<keyword evidence="14" id="KW-1185">Reference proteome</keyword>
<dbReference type="NCBIfam" id="NF003793">
    <property type="entry name" value="PRK05382.1"/>
    <property type="match status" value="1"/>
</dbReference>
<evidence type="ECO:0000256" key="6">
    <source>
        <dbReference type="ARBA" id="ARBA00022643"/>
    </source>
</evidence>
<dbReference type="GO" id="GO:0008652">
    <property type="term" value="P:amino acid biosynthetic process"/>
    <property type="evidence" value="ECO:0007669"/>
    <property type="project" value="UniProtKB-KW"/>
</dbReference>
<evidence type="ECO:0000256" key="8">
    <source>
        <dbReference type="ARBA" id="ARBA00022857"/>
    </source>
</evidence>
<evidence type="ECO:0000256" key="5">
    <source>
        <dbReference type="ARBA" id="ARBA00022630"/>
    </source>
</evidence>
<keyword evidence="5 11" id="KW-0285">Flavoprotein</keyword>
<keyword evidence="10 11" id="KW-0456">Lyase</keyword>
<keyword evidence="7 11" id="KW-0274">FAD</keyword>
<sequence length="390" mass="42787">MRFLTAGESHGPELTAIIEGVPSQLPLTVEDINEHLARRQKGYGRGRRMQIEKDQVTITSGVRHGKTTGAPITLHIENKDWTHWTKIMGAEPLSEEEEQDIKRKITRPRPGHADLNGAIKYRHRDMRNVLERSSARETTARVAVGAVAQALLKAFNIHLCGHVLEIGDVVSQQPEFTTIEQLKNVTEASEVRCADGSAETKMKTAIDEAKENGDSIGGIVEVIAENVPVGLGSFVHYDRKLDAKIAQGVMSINAFKGVEIGLGFEAARMKGSDVHDEITHDENNGFSRKTNRLGGFEGGMTNGMPVVVRGAMKPIPTLYKPLQSVDIDSKEPFTASIERSDSCAVPAAAVVCEAAVAWELANAFLEKFGSDTMSDIKKHYQDYLEEARTF</sequence>
<dbReference type="NCBIfam" id="TIGR00033">
    <property type="entry name" value="aroC"/>
    <property type="match status" value="1"/>
</dbReference>
<comment type="similarity">
    <text evidence="2 11 12">Belongs to the chorismate synthase family.</text>
</comment>
<keyword evidence="8 11" id="KW-0521">NADP</keyword>
<evidence type="ECO:0000313" key="14">
    <source>
        <dbReference type="Proteomes" id="UP001057753"/>
    </source>
</evidence>
<reference evidence="13" key="1">
    <citation type="submission" date="2020-06" db="EMBL/GenBank/DDBJ databases">
        <title>Insight into the genomes of haloalkaliphilic bacilli from Kenyan soda lakes.</title>
        <authorList>
            <person name="Mwirichia R."/>
            <person name="Villamizar G.C."/>
            <person name="Poehlein A."/>
            <person name="Mugweru J."/>
            <person name="Kipnyargis A."/>
            <person name="Kiplimo D."/>
            <person name="Orwa P."/>
            <person name="Daniel R."/>
        </authorList>
    </citation>
    <scope>NUCLEOTIDE SEQUENCE</scope>
    <source>
        <strain evidence="13">B1096_S55</strain>
    </source>
</reference>
<dbReference type="InterPro" id="IPR020541">
    <property type="entry name" value="Chorismate_synthase_CS"/>
</dbReference>
<feature type="binding site" evidence="11">
    <location>
        <begin position="253"/>
        <end position="254"/>
    </location>
    <ligand>
        <name>FMN</name>
        <dbReference type="ChEBI" id="CHEBI:58210"/>
    </ligand>
</feature>
<dbReference type="GO" id="GO:0005829">
    <property type="term" value="C:cytosol"/>
    <property type="evidence" value="ECO:0007669"/>
    <property type="project" value="TreeGrafter"/>
</dbReference>
<dbReference type="FunFam" id="3.60.150.10:FF:000002">
    <property type="entry name" value="Chorismate synthase"/>
    <property type="match status" value="1"/>
</dbReference>
<evidence type="ECO:0000256" key="10">
    <source>
        <dbReference type="ARBA" id="ARBA00023239"/>
    </source>
</evidence>
<dbReference type="Gene3D" id="3.60.150.10">
    <property type="entry name" value="Chorismate synthase AroC"/>
    <property type="match status" value="1"/>
</dbReference>
<comment type="caution">
    <text evidence="13">The sequence shown here is derived from an EMBL/GenBank/DDBJ whole genome shotgun (WGS) entry which is preliminary data.</text>
</comment>
<evidence type="ECO:0000256" key="1">
    <source>
        <dbReference type="ARBA" id="ARBA00005044"/>
    </source>
</evidence>
<protein>
    <recommendedName>
        <fullName evidence="3 11">Chorismate synthase</fullName>
        <shortName evidence="11">CS</shortName>
        <ecNumber evidence="3 11">4.2.3.5</ecNumber>
    </recommendedName>
    <alternativeName>
        <fullName evidence="11">5-enolpyruvylshikimate-3-phosphate phospholyase</fullName>
    </alternativeName>
</protein>
<comment type="function">
    <text evidence="11">Catalyzes the anti-1,4-elimination of the C-3 phosphate and the C-6 proR hydrogen from 5-enolpyruvylshikimate-3-phosphate (EPSP) to yield chorismate, which is the branch point compound that serves as the starting substrate for the three terminal pathways of aromatic amino acid biosynthesis. This reaction introduces a second double bond into the aromatic ring system.</text>
</comment>
<dbReference type="GO" id="GO:0009423">
    <property type="term" value="P:chorismate biosynthetic process"/>
    <property type="evidence" value="ECO:0007669"/>
    <property type="project" value="UniProtKB-UniRule"/>
</dbReference>
<evidence type="ECO:0000256" key="11">
    <source>
        <dbReference type="HAMAP-Rule" id="MF_00300"/>
    </source>
</evidence>
<organism evidence="13 14">
    <name type="scientific">Salipaludibacillus agaradhaerens</name>
    <name type="common">Bacillus agaradhaerens</name>
    <dbReference type="NCBI Taxonomy" id="76935"/>
    <lineage>
        <taxon>Bacteria</taxon>
        <taxon>Bacillati</taxon>
        <taxon>Bacillota</taxon>
        <taxon>Bacilli</taxon>
        <taxon>Bacillales</taxon>
        <taxon>Bacillaceae</taxon>
    </lineage>
</organism>
<dbReference type="GO" id="GO:0009073">
    <property type="term" value="P:aromatic amino acid family biosynthetic process"/>
    <property type="evidence" value="ECO:0007669"/>
    <property type="project" value="UniProtKB-KW"/>
</dbReference>
<dbReference type="GO" id="GO:0004107">
    <property type="term" value="F:chorismate synthase activity"/>
    <property type="evidence" value="ECO:0007669"/>
    <property type="project" value="UniProtKB-UniRule"/>
</dbReference>
<dbReference type="Proteomes" id="UP001057753">
    <property type="component" value="Unassembled WGS sequence"/>
</dbReference>
<name>A0A9Q4B1N5_SALAG</name>
<dbReference type="PIRSF" id="PIRSF001456">
    <property type="entry name" value="Chorismate_synth"/>
    <property type="match status" value="1"/>
</dbReference>
<dbReference type="GO" id="GO:0010181">
    <property type="term" value="F:FMN binding"/>
    <property type="evidence" value="ECO:0007669"/>
    <property type="project" value="TreeGrafter"/>
</dbReference>
<dbReference type="EMBL" id="JABXYM010000001">
    <property type="protein sequence ID" value="MCR6096515.1"/>
    <property type="molecule type" value="Genomic_DNA"/>
</dbReference>
<dbReference type="PANTHER" id="PTHR21085">
    <property type="entry name" value="CHORISMATE SYNTHASE"/>
    <property type="match status" value="1"/>
</dbReference>
<dbReference type="AlphaFoldDB" id="A0A9Q4B1N5"/>
<dbReference type="PROSITE" id="PS00788">
    <property type="entry name" value="CHORISMATE_SYNTHASE_2"/>
    <property type="match status" value="1"/>
</dbReference>
<evidence type="ECO:0000313" key="13">
    <source>
        <dbReference type="EMBL" id="MCR6096515.1"/>
    </source>
</evidence>
<evidence type="ECO:0000256" key="4">
    <source>
        <dbReference type="ARBA" id="ARBA00022605"/>
    </source>
</evidence>
<comment type="pathway">
    <text evidence="1 11 12">Metabolic intermediate biosynthesis; chorismate biosynthesis; chorismate from D-erythrose 4-phosphate and phosphoenolpyruvate: step 7/7.</text>
</comment>
<evidence type="ECO:0000256" key="3">
    <source>
        <dbReference type="ARBA" id="ARBA00013036"/>
    </source>
</evidence>
<keyword evidence="9 11" id="KW-0057">Aromatic amino acid biosynthesis</keyword>
<dbReference type="CDD" id="cd07304">
    <property type="entry name" value="Chorismate_synthase"/>
    <property type="match status" value="1"/>
</dbReference>
<feature type="binding site" evidence="11">
    <location>
        <begin position="132"/>
        <end position="134"/>
    </location>
    <ligand>
        <name>FMN</name>
        <dbReference type="ChEBI" id="CHEBI:58210"/>
    </ligand>
</feature>
<comment type="cofactor">
    <cofactor evidence="11 12">
        <name>FMNH2</name>
        <dbReference type="ChEBI" id="CHEBI:57618"/>
    </cofactor>
    <text evidence="11 12">Reduced FMN (FMNH(2)).</text>
</comment>
<comment type="subunit">
    <text evidence="11">Homotetramer.</text>
</comment>
<dbReference type="PROSITE" id="PS00787">
    <property type="entry name" value="CHORISMATE_SYNTHASE_1"/>
    <property type="match status" value="1"/>
</dbReference>
<dbReference type="InterPro" id="IPR000453">
    <property type="entry name" value="Chorismate_synth"/>
</dbReference>
<feature type="binding site" evidence="11">
    <location>
        <position position="39"/>
    </location>
    <ligand>
        <name>NADP(+)</name>
        <dbReference type="ChEBI" id="CHEBI:58349"/>
    </ligand>
</feature>
<dbReference type="Pfam" id="PF01264">
    <property type="entry name" value="Chorismate_synt"/>
    <property type="match status" value="1"/>
</dbReference>
<dbReference type="InterPro" id="IPR035904">
    <property type="entry name" value="Chorismate_synth_AroC_sf"/>
</dbReference>
<accession>A0A9Q4B1N5</accession>
<evidence type="ECO:0000256" key="9">
    <source>
        <dbReference type="ARBA" id="ARBA00023141"/>
    </source>
</evidence>
<proteinExistence type="inferred from homology"/>
<evidence type="ECO:0000256" key="12">
    <source>
        <dbReference type="RuleBase" id="RU000605"/>
    </source>
</evidence>
<feature type="binding site" evidence="11">
    <location>
        <position position="45"/>
    </location>
    <ligand>
        <name>NADP(+)</name>
        <dbReference type="ChEBI" id="CHEBI:58349"/>
    </ligand>
</feature>
<dbReference type="SUPFAM" id="SSF103263">
    <property type="entry name" value="Chorismate synthase, AroC"/>
    <property type="match status" value="1"/>
</dbReference>
<feature type="binding site" evidence="11">
    <location>
        <begin position="313"/>
        <end position="317"/>
    </location>
    <ligand>
        <name>FMN</name>
        <dbReference type="ChEBI" id="CHEBI:58210"/>
    </ligand>
</feature>
<feature type="binding site" evidence="11">
    <location>
        <position position="298"/>
    </location>
    <ligand>
        <name>FMN</name>
        <dbReference type="ChEBI" id="CHEBI:58210"/>
    </ligand>
</feature>
<dbReference type="PANTHER" id="PTHR21085:SF0">
    <property type="entry name" value="CHORISMATE SYNTHASE"/>
    <property type="match status" value="1"/>
</dbReference>
<gene>
    <name evidence="11 13" type="primary">aroC</name>
    <name evidence="13" type="ORF">HXA33_08105</name>
</gene>
<evidence type="ECO:0000256" key="2">
    <source>
        <dbReference type="ARBA" id="ARBA00008014"/>
    </source>
</evidence>
<comment type="catalytic activity">
    <reaction evidence="11 12">
        <text>5-O-(1-carboxyvinyl)-3-phosphoshikimate = chorismate + phosphate</text>
        <dbReference type="Rhea" id="RHEA:21020"/>
        <dbReference type="ChEBI" id="CHEBI:29748"/>
        <dbReference type="ChEBI" id="CHEBI:43474"/>
        <dbReference type="ChEBI" id="CHEBI:57701"/>
        <dbReference type="EC" id="4.2.3.5"/>
    </reaction>
</comment>
<dbReference type="HAMAP" id="MF_00300">
    <property type="entry name" value="Chorismate_synth"/>
    <property type="match status" value="1"/>
</dbReference>
<keyword evidence="6 11" id="KW-0288">FMN</keyword>
<dbReference type="EC" id="4.2.3.5" evidence="3 11"/>
<dbReference type="RefSeq" id="WP_257821103.1">
    <property type="nucleotide sequence ID" value="NZ_JABXYM010000001.1"/>
</dbReference>
<feature type="binding site" evidence="11">
    <location>
        <position position="339"/>
    </location>
    <ligand>
        <name>FMN</name>
        <dbReference type="ChEBI" id="CHEBI:58210"/>
    </ligand>
</feature>
<dbReference type="PROSITE" id="PS00789">
    <property type="entry name" value="CHORISMATE_SYNTHASE_3"/>
    <property type="match status" value="1"/>
</dbReference>
<keyword evidence="4 11" id="KW-0028">Amino-acid biosynthesis</keyword>